<dbReference type="GO" id="GO:0006508">
    <property type="term" value="P:proteolysis"/>
    <property type="evidence" value="ECO:0007669"/>
    <property type="project" value="UniProtKB-KW"/>
</dbReference>
<proteinExistence type="inferred from homology"/>
<evidence type="ECO:0000256" key="8">
    <source>
        <dbReference type="ARBA" id="ARBA00022801"/>
    </source>
</evidence>
<feature type="domain" description="AB hydrolase-1" evidence="11">
    <location>
        <begin position="74"/>
        <end position="209"/>
    </location>
</feature>
<dbReference type="PROSITE" id="PS51318">
    <property type="entry name" value="TAT"/>
    <property type="match status" value="1"/>
</dbReference>
<dbReference type="SUPFAM" id="SSF53474">
    <property type="entry name" value="alpha/beta-Hydrolases"/>
    <property type="match status" value="1"/>
</dbReference>
<protein>
    <recommendedName>
        <fullName evidence="4">prolyl aminopeptidase</fullName>
        <ecNumber evidence="4">3.4.11.5</ecNumber>
    </recommendedName>
    <alternativeName>
        <fullName evidence="9">Prolyl aminopeptidase</fullName>
    </alternativeName>
</protein>
<organism evidence="13">
    <name type="scientific">uncultured Solirubrobacteraceae bacterium</name>
    <dbReference type="NCBI Taxonomy" id="1162706"/>
    <lineage>
        <taxon>Bacteria</taxon>
        <taxon>Bacillati</taxon>
        <taxon>Actinomycetota</taxon>
        <taxon>Thermoleophilia</taxon>
        <taxon>Solirubrobacterales</taxon>
        <taxon>Solirubrobacteraceae</taxon>
        <taxon>environmental samples</taxon>
    </lineage>
</organism>
<gene>
    <name evidence="13" type="ORF">AVDCRST_MAG53-2744</name>
</gene>
<dbReference type="Pfam" id="PF00561">
    <property type="entry name" value="Abhydrolase_1"/>
    <property type="match status" value="1"/>
</dbReference>
<accession>A0A6J4T3I9</accession>
<feature type="domain" description="Peptidase S33 tripeptidyl aminopeptidase-like C-terminal" evidence="12">
    <location>
        <begin position="389"/>
        <end position="467"/>
    </location>
</feature>
<dbReference type="EMBL" id="CADCVR010000086">
    <property type="protein sequence ID" value="CAA9512945.1"/>
    <property type="molecule type" value="Genomic_DNA"/>
</dbReference>
<keyword evidence="7" id="KW-0645">Protease</keyword>
<comment type="catalytic activity">
    <reaction evidence="1">
        <text>Release of N-terminal proline from a peptide.</text>
        <dbReference type="EC" id="3.4.11.5"/>
    </reaction>
</comment>
<evidence type="ECO:0000256" key="5">
    <source>
        <dbReference type="ARBA" id="ARBA00022438"/>
    </source>
</evidence>
<feature type="chain" id="PRO_5038444078" description="prolyl aminopeptidase" evidence="10">
    <location>
        <begin position="27"/>
        <end position="640"/>
    </location>
</feature>
<keyword evidence="5" id="KW-0031">Aminopeptidase</keyword>
<evidence type="ECO:0000256" key="6">
    <source>
        <dbReference type="ARBA" id="ARBA00022490"/>
    </source>
</evidence>
<evidence type="ECO:0000256" key="10">
    <source>
        <dbReference type="SAM" id="SignalP"/>
    </source>
</evidence>
<keyword evidence="6" id="KW-0963">Cytoplasm</keyword>
<sequence length="640" mass="66307">MPGRRLLLSVLAALMGGALVPAGAAAALPWTPCQPAGFECASLGVPLDRSGRTPGIVTLNAKRVPAAANPGRIAVVALAGGPGQAAVPIASDFASILGPAIASRDLLVYDQRGTGASNPLDCAALNRSSGSITFVARSCSEQLGPARGFFRTVDSVQDIEALRVAGGYERLVLFGVSYGTKVALAYASAFPDRVESLVLDSVVTPEGPDAFRRSTLGAVTRVVADICADGRCKAITSSASRDVSTLARRLRRKSLKGAVYSPTGRRFTARLSEAGLFGILLAGDLNPTLRAELPGSMRAALAGDVKPLLRLSARSAGLENAAGLQSSRADSDALLLATTCEENPTFPWTRGASIRQKAIEAARAARSLPAGSTGPFSSDVPLQQSILPLCLGWLTASPAPVAPGPLPAVPLLAINGRSDLRTPFEDAIAVAGRVPGAQLLPVPNVGHSAVGSDPTDCTKNAIATFFAGQVQVGQCAATPPRFVPTPRPPTRASRLEPYANIEGKVGRTVEALRLTVNDARSQVLGQALALGRTPFGAGGLRSGHVKVFRDGLSLRNYEYVPGIRVSGTLPNRGTSRFRVSGKQASRGTVRVSDTLQVSGRLGGRAVSTRFGQAAGRSTRPYGGLTLRQAVARGKKIRAFG</sequence>
<evidence type="ECO:0000259" key="11">
    <source>
        <dbReference type="Pfam" id="PF00561"/>
    </source>
</evidence>
<dbReference type="EC" id="3.4.11.5" evidence="4"/>
<feature type="signal peptide" evidence="10">
    <location>
        <begin position="1"/>
        <end position="26"/>
    </location>
</feature>
<dbReference type="InterPro" id="IPR029058">
    <property type="entry name" value="AB_hydrolase_fold"/>
</dbReference>
<dbReference type="PANTHER" id="PTHR43722:SF1">
    <property type="entry name" value="PROLINE IMINOPEPTIDASE"/>
    <property type="match status" value="1"/>
</dbReference>
<dbReference type="GO" id="GO:0005737">
    <property type="term" value="C:cytoplasm"/>
    <property type="evidence" value="ECO:0007669"/>
    <property type="project" value="UniProtKB-SubCell"/>
</dbReference>
<dbReference type="GO" id="GO:0004177">
    <property type="term" value="F:aminopeptidase activity"/>
    <property type="evidence" value="ECO:0007669"/>
    <property type="project" value="UniProtKB-KW"/>
</dbReference>
<dbReference type="PANTHER" id="PTHR43722">
    <property type="entry name" value="PROLINE IMINOPEPTIDASE"/>
    <property type="match status" value="1"/>
</dbReference>
<keyword evidence="8" id="KW-0378">Hydrolase</keyword>
<comment type="similarity">
    <text evidence="3">Belongs to the peptidase S33 family.</text>
</comment>
<dbReference type="Pfam" id="PF08386">
    <property type="entry name" value="Abhydrolase_4"/>
    <property type="match status" value="1"/>
</dbReference>
<dbReference type="AlphaFoldDB" id="A0A6J4T3I9"/>
<dbReference type="InterPro" id="IPR006311">
    <property type="entry name" value="TAT_signal"/>
</dbReference>
<reference evidence="13" key="1">
    <citation type="submission" date="2020-02" db="EMBL/GenBank/DDBJ databases">
        <authorList>
            <person name="Meier V. D."/>
        </authorList>
    </citation>
    <scope>NUCLEOTIDE SEQUENCE</scope>
    <source>
        <strain evidence="13">AVDCRST_MAG53</strain>
    </source>
</reference>
<dbReference type="InterPro" id="IPR005944">
    <property type="entry name" value="Pro_iminopeptidase"/>
</dbReference>
<evidence type="ECO:0000256" key="4">
    <source>
        <dbReference type="ARBA" id="ARBA00012568"/>
    </source>
</evidence>
<name>A0A6J4T3I9_9ACTN</name>
<dbReference type="Gene3D" id="3.40.50.1820">
    <property type="entry name" value="alpha/beta hydrolase"/>
    <property type="match status" value="1"/>
</dbReference>
<dbReference type="InterPro" id="IPR000073">
    <property type="entry name" value="AB_hydrolase_1"/>
</dbReference>
<comment type="subcellular location">
    <subcellularLocation>
        <location evidence="2">Cytoplasm</location>
    </subcellularLocation>
</comment>
<keyword evidence="10" id="KW-0732">Signal</keyword>
<dbReference type="InterPro" id="IPR013595">
    <property type="entry name" value="Pept_S33_TAP-like_C"/>
</dbReference>
<evidence type="ECO:0000256" key="3">
    <source>
        <dbReference type="ARBA" id="ARBA00010088"/>
    </source>
</evidence>
<evidence type="ECO:0000256" key="2">
    <source>
        <dbReference type="ARBA" id="ARBA00004496"/>
    </source>
</evidence>
<evidence type="ECO:0000256" key="1">
    <source>
        <dbReference type="ARBA" id="ARBA00001585"/>
    </source>
</evidence>
<evidence type="ECO:0000256" key="7">
    <source>
        <dbReference type="ARBA" id="ARBA00022670"/>
    </source>
</evidence>
<dbReference type="InterPro" id="IPR002410">
    <property type="entry name" value="Peptidase_S33"/>
</dbReference>
<evidence type="ECO:0000313" key="13">
    <source>
        <dbReference type="EMBL" id="CAA9512945.1"/>
    </source>
</evidence>
<evidence type="ECO:0000259" key="12">
    <source>
        <dbReference type="Pfam" id="PF08386"/>
    </source>
</evidence>
<dbReference type="PRINTS" id="PR00793">
    <property type="entry name" value="PROAMNOPTASE"/>
</dbReference>
<evidence type="ECO:0000256" key="9">
    <source>
        <dbReference type="ARBA" id="ARBA00029605"/>
    </source>
</evidence>